<evidence type="ECO:0000256" key="4">
    <source>
        <dbReference type="ARBA" id="ARBA00022723"/>
    </source>
</evidence>
<evidence type="ECO:0000256" key="10">
    <source>
        <dbReference type="PIRNR" id="PIRNR036956"/>
    </source>
</evidence>
<feature type="compositionally biased region" description="Polar residues" evidence="12">
    <location>
        <begin position="702"/>
        <end position="720"/>
    </location>
</feature>
<dbReference type="InterPro" id="IPR003903">
    <property type="entry name" value="UIM_dom"/>
</dbReference>
<accession>G3AY44</accession>
<dbReference type="EMBL" id="GL996512">
    <property type="protein sequence ID" value="EGV65766.1"/>
    <property type="molecule type" value="Genomic_DNA"/>
</dbReference>
<dbReference type="Pfam" id="PF00790">
    <property type="entry name" value="VHS"/>
    <property type="match status" value="1"/>
</dbReference>
<dbReference type="GO" id="GO:0006623">
    <property type="term" value="P:protein targeting to vacuole"/>
    <property type="evidence" value="ECO:0007669"/>
    <property type="project" value="TreeGrafter"/>
</dbReference>
<dbReference type="Pfam" id="PF02809">
    <property type="entry name" value="UIM"/>
    <property type="match status" value="2"/>
</dbReference>
<feature type="compositionally biased region" description="Polar residues" evidence="12">
    <location>
        <begin position="505"/>
        <end position="646"/>
    </location>
</feature>
<dbReference type="Proteomes" id="UP000000707">
    <property type="component" value="Unassembled WGS sequence"/>
</dbReference>
<evidence type="ECO:0000256" key="3">
    <source>
        <dbReference type="ARBA" id="ARBA00017753"/>
    </source>
</evidence>
<dbReference type="KEGG" id="cten:18250157"/>
<evidence type="ECO:0000256" key="8">
    <source>
        <dbReference type="ARBA" id="ARBA00022833"/>
    </source>
</evidence>
<dbReference type="GO" id="GO:0043328">
    <property type="term" value="P:protein transport to vacuole involved in ubiquitin-dependent protein catabolic process via the multivesicular body sorting pathway"/>
    <property type="evidence" value="ECO:0007669"/>
    <property type="project" value="TreeGrafter"/>
</dbReference>
<evidence type="ECO:0000313" key="15">
    <source>
        <dbReference type="EMBL" id="EGV65766.1"/>
    </source>
</evidence>
<evidence type="ECO:0000256" key="1">
    <source>
        <dbReference type="ARBA" id="ARBA00004125"/>
    </source>
</evidence>
<dbReference type="InterPro" id="IPR049425">
    <property type="entry name" value="Vps27_GAT-like"/>
</dbReference>
<dbReference type="InterPro" id="IPR000306">
    <property type="entry name" value="Znf_FYVE"/>
</dbReference>
<dbReference type="InterPro" id="IPR017455">
    <property type="entry name" value="Znf_FYVE-rel"/>
</dbReference>
<dbReference type="PROSITE" id="PS50178">
    <property type="entry name" value="ZF_FYVE"/>
    <property type="match status" value="1"/>
</dbReference>
<keyword evidence="4" id="KW-0479">Metal-binding</keyword>
<dbReference type="Gene3D" id="6.10.140.100">
    <property type="match status" value="1"/>
</dbReference>
<dbReference type="Gene3D" id="3.30.40.10">
    <property type="entry name" value="Zinc/RING finger domain, C3HC4 (zinc finger)"/>
    <property type="match status" value="1"/>
</dbReference>
<dbReference type="GO" id="GO:0033565">
    <property type="term" value="C:ESCRT-0 complex"/>
    <property type="evidence" value="ECO:0007669"/>
    <property type="project" value="TreeGrafter"/>
</dbReference>
<dbReference type="PROSITE" id="PS50179">
    <property type="entry name" value="VHS"/>
    <property type="match status" value="1"/>
</dbReference>
<keyword evidence="7 11" id="KW-0863">Zinc-finger</keyword>
<evidence type="ECO:0000256" key="5">
    <source>
        <dbReference type="ARBA" id="ARBA00022737"/>
    </source>
</evidence>
<feature type="domain" description="FYVE-type" evidence="13">
    <location>
        <begin position="187"/>
        <end position="247"/>
    </location>
</feature>
<dbReference type="SUPFAM" id="SSF48464">
    <property type="entry name" value="ENTH/VHS domain"/>
    <property type="match status" value="1"/>
</dbReference>
<dbReference type="PANTHER" id="PTHR47794">
    <property type="entry name" value="VACUOLAR PROTEIN SORTING-ASSOCIATED PROTEIN 27"/>
    <property type="match status" value="1"/>
</dbReference>
<dbReference type="SMART" id="SM00064">
    <property type="entry name" value="FYVE"/>
    <property type="match status" value="1"/>
</dbReference>
<proteinExistence type="inferred from homology"/>
<dbReference type="OrthoDB" id="957735at2759"/>
<feature type="domain" description="VHS" evidence="14">
    <location>
        <begin position="23"/>
        <end position="166"/>
    </location>
</feature>
<comment type="subcellular location">
    <subcellularLocation>
        <location evidence="1 10">Endosome membrane</location>
        <topology evidence="1 10">Peripheral membrane protein</topology>
        <orientation evidence="1 10">Cytoplasmic side</orientation>
    </subcellularLocation>
</comment>
<evidence type="ECO:0000313" key="16">
    <source>
        <dbReference type="Proteomes" id="UP000000707"/>
    </source>
</evidence>
<feature type="region of interest" description="Disordered" evidence="12">
    <location>
        <begin position="332"/>
        <end position="412"/>
    </location>
</feature>
<feature type="compositionally biased region" description="Polar residues" evidence="12">
    <location>
        <begin position="661"/>
        <end position="683"/>
    </location>
</feature>
<evidence type="ECO:0000259" key="13">
    <source>
        <dbReference type="PROSITE" id="PS50178"/>
    </source>
</evidence>
<dbReference type="GO" id="GO:0043130">
    <property type="term" value="F:ubiquitin binding"/>
    <property type="evidence" value="ECO:0007669"/>
    <property type="project" value="InterPro"/>
</dbReference>
<keyword evidence="9 10" id="KW-0472">Membrane</keyword>
<dbReference type="GeneID" id="18250157"/>
<keyword evidence="16" id="KW-1185">Reference proteome</keyword>
<feature type="compositionally biased region" description="Polar residues" evidence="12">
    <location>
        <begin position="333"/>
        <end position="346"/>
    </location>
</feature>
<dbReference type="CDD" id="cd16979">
    <property type="entry name" value="VHS_Vps27"/>
    <property type="match status" value="1"/>
</dbReference>
<organism evidence="16">
    <name type="scientific">Candida tenuis (strain ATCC 10573 / BCRC 21748 / CBS 615 / JCM 9827 / NBRC 10315 / NRRL Y-1498 / VKM Y-70)</name>
    <name type="common">Yeast</name>
    <name type="synonym">Yamadazyma tenuis</name>
    <dbReference type="NCBI Taxonomy" id="590646"/>
    <lineage>
        <taxon>Eukaryota</taxon>
        <taxon>Fungi</taxon>
        <taxon>Dikarya</taxon>
        <taxon>Ascomycota</taxon>
        <taxon>Saccharomycotina</taxon>
        <taxon>Pichiomycetes</taxon>
        <taxon>Debaryomycetaceae</taxon>
        <taxon>Yamadazyma</taxon>
    </lineage>
</organism>
<dbReference type="Pfam" id="PF01363">
    <property type="entry name" value="FYVE"/>
    <property type="match status" value="1"/>
</dbReference>
<reference evidence="15 16" key="1">
    <citation type="journal article" date="2011" name="Proc. Natl. Acad. Sci. U.S.A.">
        <title>Comparative genomics of xylose-fermenting fungi for enhanced biofuel production.</title>
        <authorList>
            <person name="Wohlbach D.J."/>
            <person name="Kuo A."/>
            <person name="Sato T.K."/>
            <person name="Potts K.M."/>
            <person name="Salamov A.A."/>
            <person name="LaButti K.M."/>
            <person name="Sun H."/>
            <person name="Clum A."/>
            <person name="Pangilinan J.L."/>
            <person name="Lindquist E.A."/>
            <person name="Lucas S."/>
            <person name="Lapidus A."/>
            <person name="Jin M."/>
            <person name="Gunawan C."/>
            <person name="Balan V."/>
            <person name="Dale B.E."/>
            <person name="Jeffries T.W."/>
            <person name="Zinkel R."/>
            <person name="Barry K.W."/>
            <person name="Grigoriev I.V."/>
            <person name="Gasch A.P."/>
        </authorList>
    </citation>
    <scope>NUCLEOTIDE SEQUENCE [LARGE SCALE GENOMIC DNA]</scope>
    <source>
        <strain evidence="16">ATCC 10573 / BCRC 21748 / CBS 615 / JCM 9827 / NBRC 10315 / NRRL Y-1498 / VKM Y-70</strain>
    </source>
</reference>
<sequence>MSWFGNGTPSTQELDSKIEEATSESIPNGEFDVAVAFEITDIIRSKKISPKQCMRCLKKRLTNTYQNPNLLTSSLKLVDVCVKNGGYHFLVELSSKEFMDYLVDFIFKVNYNIHDGKVIGNQAKLDVGNLILGLIKNWKLFFKNQLQLNYVETCYNDLVRRGYEFPETDTSEYLNGVFIDSETPADWVDNDECMICYKPFSMMNRKHHCRSCGGVFCQEHSSHSIPLPSLGITEPVRVCDNCHFKLKYKLKENNNLSLSNNKHSRSASQNNVNHEGEDEDLKRAIEMSLKESGGIEVAQPSSHPPSNPPPKGDDEEDEEMKAAIAASLKEFQAQEQSYKQQSNTRAPQPILEEPKSEFYNNIFPFDKYSTPQSDPYQATSPSQYQYSSPPQQSSGPLTPAQHMEKHNQLHSEGLTQNEEDSISLYVTLINQIKTDKSRQSNVLHDKDLNDLHSKVIQIKPKLNRTLRSSIERYETFVALNNKISTITKLYDQFLENKLSQAYGNQTLYNPYPNQQYDENYKDQNGTSYQTQSQHGYSNGYGEQQRYTGYPGQDSNNQYSQPQSTGQYNQPQATGQYSQPQTTGQYNQPQTTGQYNQPQTTGQYSQPQAKGQYIQQQATDPLGQNTGQYSTSFSPQTPTAQPYPSQHEQFEESEPNYDEPESTTQSYNAPIETPSYSQEFTNISAYPPIENTGKLRSEPDYPPTSTYPEQNQYDTGSSIESTRSRFPPIEDVKAEYPQHPSASNISKLPQLPDSFSSPPPTSFTYPSSEETSKRVEEPLIDL</sequence>
<dbReference type="InterPro" id="IPR017073">
    <property type="entry name" value="HGS/VPS27"/>
</dbReference>
<keyword evidence="6 10" id="KW-0967">Endosome</keyword>
<dbReference type="GO" id="GO:0010008">
    <property type="term" value="C:endosome membrane"/>
    <property type="evidence" value="ECO:0007669"/>
    <property type="project" value="UniProtKB-SubCell"/>
</dbReference>
<dbReference type="InterPro" id="IPR008942">
    <property type="entry name" value="ENTH_VHS"/>
</dbReference>
<evidence type="ECO:0000256" key="12">
    <source>
        <dbReference type="SAM" id="MobiDB-lite"/>
    </source>
</evidence>
<gene>
    <name evidence="15" type="ORF">CANTEDRAFT_92094</name>
</gene>
<comment type="subunit">
    <text evidence="10">Component of the ESCRT-0 complex composed of HSE1 and VPS27.</text>
</comment>
<evidence type="ECO:0000256" key="6">
    <source>
        <dbReference type="ARBA" id="ARBA00022753"/>
    </source>
</evidence>
<dbReference type="HOGENOM" id="CLU_011862_2_0_1"/>
<dbReference type="PROSITE" id="PS50330">
    <property type="entry name" value="UIM"/>
    <property type="match status" value="2"/>
</dbReference>
<dbReference type="eggNOG" id="KOG1818">
    <property type="taxonomic scope" value="Eukaryota"/>
</dbReference>
<dbReference type="Gene3D" id="1.25.40.90">
    <property type="match status" value="1"/>
</dbReference>
<protein>
    <recommendedName>
        <fullName evidence="3 10">Vacuolar protein sorting-associated protein 27</fullName>
    </recommendedName>
</protein>
<feature type="region of interest" description="Disordered" evidence="12">
    <location>
        <begin position="505"/>
        <end position="781"/>
    </location>
</feature>
<dbReference type="InterPro" id="IPR011011">
    <property type="entry name" value="Znf_FYVE_PHD"/>
</dbReference>
<evidence type="ECO:0000256" key="2">
    <source>
        <dbReference type="ARBA" id="ARBA00008597"/>
    </source>
</evidence>
<feature type="region of interest" description="Disordered" evidence="12">
    <location>
        <begin position="256"/>
        <end position="279"/>
    </location>
</feature>
<dbReference type="Pfam" id="PF21356">
    <property type="entry name" value="Vps27_GAT-like"/>
    <property type="match status" value="1"/>
</dbReference>
<dbReference type="InterPro" id="IPR002014">
    <property type="entry name" value="VHS_dom"/>
</dbReference>
<comment type="function">
    <text evidence="10">Component of the ESCRT-0 complex which is the sorting receptor for ubiquitinated cargo proteins at the multivesicular body (MVB) and recruits ESCRT-I to the MVB outer membrane.</text>
</comment>
<keyword evidence="8" id="KW-0862">Zinc</keyword>
<evidence type="ECO:0000256" key="11">
    <source>
        <dbReference type="PROSITE-ProRule" id="PRU00091"/>
    </source>
</evidence>
<dbReference type="GO" id="GO:0032266">
    <property type="term" value="F:phosphatidylinositol-3-phosphate binding"/>
    <property type="evidence" value="ECO:0007669"/>
    <property type="project" value="UniProtKB-ARBA"/>
</dbReference>
<evidence type="ECO:0000259" key="14">
    <source>
        <dbReference type="PROSITE" id="PS50179"/>
    </source>
</evidence>
<comment type="similarity">
    <text evidence="2 10">Belongs to the VPS27 family.</text>
</comment>
<dbReference type="SMART" id="SM00288">
    <property type="entry name" value="VHS"/>
    <property type="match status" value="1"/>
</dbReference>
<feature type="compositionally biased region" description="Basic and acidic residues" evidence="12">
    <location>
        <begin position="769"/>
        <end position="781"/>
    </location>
</feature>
<dbReference type="PANTHER" id="PTHR47794:SF1">
    <property type="entry name" value="VACUOLAR PROTEIN SORTING-ASSOCIATED PROTEIN 27"/>
    <property type="match status" value="1"/>
</dbReference>
<keyword evidence="5" id="KW-0677">Repeat</keyword>
<name>G3AY44_CANTC</name>
<dbReference type="Gene3D" id="1.20.5.1940">
    <property type="match status" value="1"/>
</dbReference>
<dbReference type="GO" id="GO:0008270">
    <property type="term" value="F:zinc ion binding"/>
    <property type="evidence" value="ECO:0007669"/>
    <property type="project" value="UniProtKB-KW"/>
</dbReference>
<dbReference type="STRING" id="590646.G3AY44"/>
<feature type="region of interest" description="Disordered" evidence="12">
    <location>
        <begin position="293"/>
        <end position="319"/>
    </location>
</feature>
<feature type="compositionally biased region" description="Low complexity" evidence="12">
    <location>
        <begin position="375"/>
        <end position="396"/>
    </location>
</feature>
<feature type="compositionally biased region" description="Acidic residues" evidence="12">
    <location>
        <begin position="650"/>
        <end position="660"/>
    </location>
</feature>
<evidence type="ECO:0000256" key="9">
    <source>
        <dbReference type="ARBA" id="ARBA00023136"/>
    </source>
</evidence>
<dbReference type="SMART" id="SM00726">
    <property type="entry name" value="UIM"/>
    <property type="match status" value="2"/>
</dbReference>
<dbReference type="SUPFAM" id="SSF57903">
    <property type="entry name" value="FYVE/PHD zinc finger"/>
    <property type="match status" value="1"/>
</dbReference>
<dbReference type="PIRSF" id="PIRSF036956">
    <property type="entry name" value="Hrs_Vps27"/>
    <property type="match status" value="1"/>
</dbReference>
<dbReference type="AlphaFoldDB" id="G3AY44"/>
<evidence type="ECO:0000256" key="7">
    <source>
        <dbReference type="ARBA" id="ARBA00022771"/>
    </source>
</evidence>
<dbReference type="InterPro" id="IPR013083">
    <property type="entry name" value="Znf_RING/FYVE/PHD"/>
</dbReference>